<feature type="signal peptide" evidence="1">
    <location>
        <begin position="1"/>
        <end position="19"/>
    </location>
</feature>
<dbReference type="EMBL" id="AP026866">
    <property type="protein sequence ID" value="BDS06419.1"/>
    <property type="molecule type" value="Genomic_DNA"/>
</dbReference>
<gene>
    <name evidence="2" type="ORF">NT6N_14590</name>
</gene>
<dbReference type="AlphaFoldDB" id="A0AAT9FKC4"/>
<name>A0AAT9FKC4_9BACT</name>
<keyword evidence="1" id="KW-0732">Signal</keyword>
<evidence type="ECO:0000313" key="2">
    <source>
        <dbReference type="EMBL" id="BDS06419.1"/>
    </source>
</evidence>
<dbReference type="KEGG" id="osu:NT6N_14590"/>
<reference evidence="2" key="1">
    <citation type="submission" date="2024-07" db="EMBL/GenBank/DDBJ databases">
        <title>Complete genome sequence of Verrucomicrobiaceae bacterium NT6N.</title>
        <authorList>
            <person name="Huang C."/>
            <person name="Takami H."/>
            <person name="Hamasaki K."/>
        </authorList>
    </citation>
    <scope>NUCLEOTIDE SEQUENCE</scope>
    <source>
        <strain evidence="2">NT6N</strain>
    </source>
</reference>
<sequence length="199" mass="21894">MIRWMIVLGCLIGGANAIAQNSGQQEDQEKKPNDVAKKIYSDEVIQFPLPEGAKVSPIPSENTHIIYTDDGNGIYYIRRVGVAENPAFSKKRAENSHADLMKKLGVAVKDGDSKVTIGKVSKIFERSVENQIHFLITYDASVISDEGNGSALTTMGYGNHGGHALWYFHTGPDAEKHPSEILSFLKTITWKKQKPKPGP</sequence>
<accession>A0AAT9FKC4</accession>
<protein>
    <submittedName>
        <fullName evidence="2">Uncharacterized protein</fullName>
    </submittedName>
</protein>
<evidence type="ECO:0000256" key="1">
    <source>
        <dbReference type="SAM" id="SignalP"/>
    </source>
</evidence>
<feature type="chain" id="PRO_5043860145" evidence="1">
    <location>
        <begin position="20"/>
        <end position="199"/>
    </location>
</feature>
<organism evidence="2">
    <name type="scientific">Oceaniferula spumae</name>
    <dbReference type="NCBI Taxonomy" id="2979115"/>
    <lineage>
        <taxon>Bacteria</taxon>
        <taxon>Pseudomonadati</taxon>
        <taxon>Verrucomicrobiota</taxon>
        <taxon>Verrucomicrobiia</taxon>
        <taxon>Verrucomicrobiales</taxon>
        <taxon>Verrucomicrobiaceae</taxon>
        <taxon>Oceaniferula</taxon>
    </lineage>
</organism>
<proteinExistence type="predicted"/>